<dbReference type="OrthoDB" id="2716688at2"/>
<keyword evidence="1" id="KW-0812">Transmembrane</keyword>
<feature type="transmembrane region" description="Helical" evidence="1">
    <location>
        <begin position="149"/>
        <end position="170"/>
    </location>
</feature>
<gene>
    <name evidence="2" type="ORF">JS278_03026</name>
</gene>
<evidence type="ECO:0000313" key="2">
    <source>
        <dbReference type="EMBL" id="AXE40160.1"/>
    </source>
</evidence>
<evidence type="ECO:0000256" key="1">
    <source>
        <dbReference type="SAM" id="Phobius"/>
    </source>
</evidence>
<protein>
    <submittedName>
        <fullName evidence="2">Uncharacterized protein</fullName>
    </submittedName>
</protein>
<name>A0A344UY12_9ACTN</name>
<dbReference type="EMBL" id="CP025198">
    <property type="protein sequence ID" value="AXE40160.1"/>
    <property type="molecule type" value="Genomic_DNA"/>
</dbReference>
<keyword evidence="1" id="KW-1133">Transmembrane helix</keyword>
<feature type="transmembrane region" description="Helical" evidence="1">
    <location>
        <begin position="190"/>
        <end position="209"/>
    </location>
</feature>
<evidence type="ECO:0000313" key="3">
    <source>
        <dbReference type="Proteomes" id="UP000251995"/>
    </source>
</evidence>
<dbReference type="RefSeq" id="WP_114045910.1">
    <property type="nucleotide sequence ID" value="NZ_CP025198.1"/>
</dbReference>
<keyword evidence="3" id="KW-1185">Reference proteome</keyword>
<keyword evidence="1" id="KW-0472">Membrane</keyword>
<dbReference type="Proteomes" id="UP000251995">
    <property type="component" value="Chromosome"/>
</dbReference>
<dbReference type="KEGG" id="acij:JS278_03026"/>
<dbReference type="AlphaFoldDB" id="A0A344UY12"/>
<proteinExistence type="predicted"/>
<organism evidence="2 3">
    <name type="scientific">Acidipropionibacterium virtanenii</name>
    <dbReference type="NCBI Taxonomy" id="2057246"/>
    <lineage>
        <taxon>Bacteria</taxon>
        <taxon>Bacillati</taxon>
        <taxon>Actinomycetota</taxon>
        <taxon>Actinomycetes</taxon>
        <taxon>Propionibacteriales</taxon>
        <taxon>Propionibacteriaceae</taxon>
        <taxon>Acidipropionibacterium</taxon>
    </lineage>
</organism>
<reference evidence="2 3" key="1">
    <citation type="submission" date="2017-12" db="EMBL/GenBank/DDBJ databases">
        <title>The whole genome sequence of the Acidipropionibacterium virtanenii sp. nov. type strain JS278.</title>
        <authorList>
            <person name="Laine P."/>
            <person name="Deptula P."/>
            <person name="Varmanen P."/>
            <person name="Auvinen P."/>
        </authorList>
    </citation>
    <scope>NUCLEOTIDE SEQUENCE [LARGE SCALE GENOMIC DNA]</scope>
    <source>
        <strain evidence="2 3">JS278</strain>
    </source>
</reference>
<accession>A0A344UY12</accession>
<sequence>MARRSRTDKQLTRIHPGSGRPIRPFRPWDILFRTVFLARLPETTTDEHVDFAVEVNYLADYLSSDEEKAGRQTPQAALFRDGRQQYVSNLPAAFPVPGGVIETATNLYGLTRMHFVPHSGPERALNPHPRSAEGLRARLGRRFPATSRAIGVIAIIVLLACLALSVPQVLELVSHWQVVQERFGVFDSPVSLPAWANITMVVAGILAATERALTLRNHWLIDADTLWTSFI</sequence>